<gene>
    <name evidence="2" type="ORF">F0185_06525</name>
</gene>
<proteinExistence type="predicted"/>
<name>A0ABX0LLX2_9BURK</name>
<accession>A0ABX0LLX2</accession>
<dbReference type="EMBL" id="VUYU01000003">
    <property type="protein sequence ID" value="NHZ33242.1"/>
    <property type="molecule type" value="Genomic_DNA"/>
</dbReference>
<feature type="transmembrane region" description="Helical" evidence="1">
    <location>
        <begin position="12"/>
        <end position="36"/>
    </location>
</feature>
<protein>
    <recommendedName>
        <fullName evidence="4">DUF4359 domain-containing protein</fullName>
    </recommendedName>
</protein>
<keyword evidence="1" id="KW-1133">Transmembrane helix</keyword>
<evidence type="ECO:0000313" key="3">
    <source>
        <dbReference type="Proteomes" id="UP000785613"/>
    </source>
</evidence>
<evidence type="ECO:0000256" key="1">
    <source>
        <dbReference type="SAM" id="Phobius"/>
    </source>
</evidence>
<dbReference type="Proteomes" id="UP000785613">
    <property type="component" value="Unassembled WGS sequence"/>
</dbReference>
<dbReference type="RefSeq" id="WP_167222700.1">
    <property type="nucleotide sequence ID" value="NZ_VUYU01000003.1"/>
</dbReference>
<reference evidence="2 3" key="1">
    <citation type="submission" date="2019-09" db="EMBL/GenBank/DDBJ databases">
        <title>Taxonomy of Antarctic Massilia spp.: description of Massilia rubra sp. nov., Massilia aquatica sp. nov., Massilia mucilaginosa sp. nov., Massilia frigida sp. nov. isolated from streams, lakes and regoliths.</title>
        <authorList>
            <person name="Holochova P."/>
            <person name="Sedlacek I."/>
            <person name="Kralova S."/>
            <person name="Maslanova I."/>
            <person name="Busse H.-J."/>
            <person name="Stankova E."/>
            <person name="Vrbovska V."/>
            <person name="Kovarovic V."/>
            <person name="Bartak M."/>
            <person name="Svec P."/>
            <person name="Pantucek R."/>
        </authorList>
    </citation>
    <scope>NUCLEOTIDE SEQUENCE [LARGE SCALE GENOMIC DNA]</scope>
    <source>
        <strain evidence="2 3">CCM 8692</strain>
    </source>
</reference>
<keyword evidence="3" id="KW-1185">Reference proteome</keyword>
<comment type="caution">
    <text evidence="2">The sequence shown here is derived from an EMBL/GenBank/DDBJ whole genome shotgun (WGS) entry which is preliminary data.</text>
</comment>
<organism evidence="2 3">
    <name type="scientific">Massilia rubra</name>
    <dbReference type="NCBI Taxonomy" id="2607910"/>
    <lineage>
        <taxon>Bacteria</taxon>
        <taxon>Pseudomonadati</taxon>
        <taxon>Pseudomonadota</taxon>
        <taxon>Betaproteobacteria</taxon>
        <taxon>Burkholderiales</taxon>
        <taxon>Oxalobacteraceae</taxon>
        <taxon>Telluria group</taxon>
        <taxon>Massilia</taxon>
    </lineage>
</organism>
<keyword evidence="1" id="KW-0812">Transmembrane</keyword>
<keyword evidence="1" id="KW-0472">Membrane</keyword>
<evidence type="ECO:0000313" key="2">
    <source>
        <dbReference type="EMBL" id="NHZ33242.1"/>
    </source>
</evidence>
<sequence>MPTNSSGALKRILKIAAVIVALLVVAFGMLRLWWYWPVSVEAKNIVKVTSSEIKDLEEEVAYCAAFTMTPEQFRTYWKNVRPILDSEFHGYSFGACYFKATEQGKEFLVGVGGVGIINKGDTPYYYVDKNAKSDLSGLD</sequence>
<evidence type="ECO:0008006" key="4">
    <source>
        <dbReference type="Google" id="ProtNLM"/>
    </source>
</evidence>